<dbReference type="InterPro" id="IPR024962">
    <property type="entry name" value="YukD-like"/>
</dbReference>
<dbReference type="OrthoDB" id="2437963at2"/>
<comment type="caution">
    <text evidence="1">The sequence shown here is derived from an EMBL/GenBank/DDBJ whole genome shotgun (WGS) entry which is preliminary data.</text>
</comment>
<dbReference type="Proteomes" id="UP000074108">
    <property type="component" value="Unassembled WGS sequence"/>
</dbReference>
<accession>A0A147KCS1</accession>
<dbReference type="STRING" id="1150625.Q75_00565"/>
<evidence type="ECO:0000313" key="1">
    <source>
        <dbReference type="EMBL" id="KUP09449.1"/>
    </source>
</evidence>
<organism evidence="1 2">
    <name type="scientific">Bacillus coahuilensis p1.1.43</name>
    <dbReference type="NCBI Taxonomy" id="1150625"/>
    <lineage>
        <taxon>Bacteria</taxon>
        <taxon>Bacillati</taxon>
        <taxon>Bacillota</taxon>
        <taxon>Bacilli</taxon>
        <taxon>Bacillales</taxon>
        <taxon>Bacillaceae</taxon>
        <taxon>Bacillus</taxon>
    </lineage>
</organism>
<dbReference type="Gene3D" id="3.10.20.90">
    <property type="entry name" value="Phosphatidylinositol 3-kinase Catalytic Subunit, Chain A, domain 1"/>
    <property type="match status" value="1"/>
</dbReference>
<dbReference type="EMBL" id="LDYG01000001">
    <property type="protein sequence ID" value="KUP09449.1"/>
    <property type="molecule type" value="Genomic_DNA"/>
</dbReference>
<dbReference type="RefSeq" id="WP_059349977.1">
    <property type="nucleotide sequence ID" value="NZ_LDYG01000001.1"/>
</dbReference>
<dbReference type="AlphaFoldDB" id="A0A147KCS1"/>
<dbReference type="PATRIC" id="fig|1150625.3.peg.117"/>
<keyword evidence="2" id="KW-1185">Reference proteome</keyword>
<dbReference type="Pfam" id="PF08817">
    <property type="entry name" value="YukD"/>
    <property type="match status" value="1"/>
</dbReference>
<evidence type="ECO:0000313" key="2">
    <source>
        <dbReference type="Proteomes" id="UP000074108"/>
    </source>
</evidence>
<reference evidence="1 2" key="1">
    <citation type="journal article" date="2016" name="Front. Microbiol.">
        <title>Microevolution Analysis of Bacillus coahuilensis Unveils Differences in Phosphorus Acquisition Strategies and Their Regulation.</title>
        <authorList>
            <person name="Gomez-Lunar Z."/>
            <person name="Hernandez-Gonzalez I."/>
            <person name="Rodriguez-Torres M.D."/>
            <person name="Souza V."/>
            <person name="Olmedo-Alvarez G."/>
        </authorList>
    </citation>
    <scope>NUCLEOTIDE SEQUENCE [LARGE SCALE GENOMIC DNA]</scope>
    <source>
        <strain evidence="2">p1.1.43</strain>
    </source>
</reference>
<name>A0A147KCS1_9BACI</name>
<sequence>MYIEVTIDLKNYNQTYFDIRLSNYHTVKKLVDLVWQSQKLEGKSREGYWVRISNKQKVVPGNIRLMDAGIHTGDRIEIL</sequence>
<gene>
    <name evidence="1" type="ORF">Q75_00565</name>
</gene>
<protein>
    <submittedName>
        <fullName evidence="1">Ubiquitin</fullName>
    </submittedName>
</protein>
<proteinExistence type="predicted"/>